<keyword evidence="10" id="KW-1185">Reference proteome</keyword>
<dbReference type="STRING" id="690879.TSACC_2260"/>
<dbReference type="GO" id="GO:0009986">
    <property type="term" value="C:cell surface"/>
    <property type="evidence" value="ECO:0007669"/>
    <property type="project" value="TreeGrafter"/>
</dbReference>
<evidence type="ECO:0000259" key="8">
    <source>
        <dbReference type="Pfam" id="PF00150"/>
    </source>
</evidence>
<proteinExistence type="inferred from homology"/>
<dbReference type="SUPFAM" id="SSF51445">
    <property type="entry name" value="(Trans)glycosidases"/>
    <property type="match status" value="1"/>
</dbReference>
<evidence type="ECO:0000256" key="2">
    <source>
        <dbReference type="ARBA" id="ARBA00022801"/>
    </source>
</evidence>
<accession>A0A146G512</accession>
<sequence length="346" mass="39619">MKTHSYLRGTNISHWLSQSARRGEDRRAWFTPEDIRIITDFGFDHIRLPVDEEQMWDEEGNQENEAFDLLENAIDWATAEGLGVILDLHILRGHSFGQMTEPKLFTDPDEEAHFAGMWRQLSSRLSSHSTDTLAYELMNEPVADNPADWNRVAAAAMRLVREREPERTILIGSNRWNSVFTLHELDLPDTRDTIITFHYYHPMLITHHRAGWSQEGRMYDGPIQYPGRPIADEHLPMVRPPEPTKFGALDFAELNKPFTRANMVADFAGAIEVSRKTGCPLYCGEFGVVNYAPMPVREAWYRDIISVFEEYGIGWANWDYKGLFGVVDGDRQSTGIAEAMLGCVVR</sequence>
<dbReference type="PANTHER" id="PTHR31297">
    <property type="entry name" value="GLUCAN ENDO-1,6-BETA-GLUCOSIDASE B"/>
    <property type="match status" value="1"/>
</dbReference>
<evidence type="ECO:0000256" key="1">
    <source>
        <dbReference type="ARBA" id="ARBA00005641"/>
    </source>
</evidence>
<name>A0A146G512_TERSA</name>
<evidence type="ECO:0000256" key="3">
    <source>
        <dbReference type="ARBA" id="ARBA00023001"/>
    </source>
</evidence>
<dbReference type="InterPro" id="IPR017853">
    <property type="entry name" value="GH"/>
</dbReference>
<dbReference type="GO" id="GO:0030245">
    <property type="term" value="P:cellulose catabolic process"/>
    <property type="evidence" value="ECO:0007669"/>
    <property type="project" value="UniProtKB-KW"/>
</dbReference>
<protein>
    <submittedName>
        <fullName evidence="9">Endoglucanase</fullName>
    </submittedName>
</protein>
<dbReference type="Pfam" id="PF00150">
    <property type="entry name" value="Cellulase"/>
    <property type="match status" value="1"/>
</dbReference>
<keyword evidence="4" id="KW-0119">Carbohydrate metabolism</keyword>
<dbReference type="Gene3D" id="3.20.20.80">
    <property type="entry name" value="Glycosidases"/>
    <property type="match status" value="1"/>
</dbReference>
<keyword evidence="2 7" id="KW-0378">Hydrolase</keyword>
<evidence type="ECO:0000256" key="7">
    <source>
        <dbReference type="RuleBase" id="RU361153"/>
    </source>
</evidence>
<dbReference type="RefSeq" id="WP_075077740.1">
    <property type="nucleotide sequence ID" value="NZ_BDCO01000002.1"/>
</dbReference>
<feature type="domain" description="Glycoside hydrolase family 5" evidence="8">
    <location>
        <begin position="32"/>
        <end position="321"/>
    </location>
</feature>
<evidence type="ECO:0000313" key="9">
    <source>
        <dbReference type="EMBL" id="GAT31866.1"/>
    </source>
</evidence>
<keyword evidence="3" id="KW-0136">Cellulose degradation</keyword>
<dbReference type="EMBL" id="BDCO01000002">
    <property type="protein sequence ID" value="GAT31866.1"/>
    <property type="molecule type" value="Genomic_DNA"/>
</dbReference>
<keyword evidence="6" id="KW-0624">Polysaccharide degradation</keyword>
<dbReference type="GO" id="GO:0008422">
    <property type="term" value="F:beta-glucosidase activity"/>
    <property type="evidence" value="ECO:0007669"/>
    <property type="project" value="TreeGrafter"/>
</dbReference>
<organism evidence="9 10">
    <name type="scientific">Terrimicrobium sacchariphilum</name>
    <dbReference type="NCBI Taxonomy" id="690879"/>
    <lineage>
        <taxon>Bacteria</taxon>
        <taxon>Pseudomonadati</taxon>
        <taxon>Verrucomicrobiota</taxon>
        <taxon>Terrimicrobiia</taxon>
        <taxon>Terrimicrobiales</taxon>
        <taxon>Terrimicrobiaceae</taxon>
        <taxon>Terrimicrobium</taxon>
    </lineage>
</organism>
<dbReference type="Proteomes" id="UP000076023">
    <property type="component" value="Unassembled WGS sequence"/>
</dbReference>
<comment type="caution">
    <text evidence="9">The sequence shown here is derived from an EMBL/GenBank/DDBJ whole genome shotgun (WGS) entry which is preliminary data.</text>
</comment>
<keyword evidence="5 7" id="KW-0326">Glycosidase</keyword>
<dbReference type="InParanoid" id="A0A146G512"/>
<dbReference type="PANTHER" id="PTHR31297:SF41">
    <property type="entry name" value="ENDOGLUCANASE, PUTATIVE (AFU_ORTHOLOGUE AFUA_5G01830)-RELATED"/>
    <property type="match status" value="1"/>
</dbReference>
<dbReference type="InterPro" id="IPR001547">
    <property type="entry name" value="Glyco_hydro_5"/>
</dbReference>
<dbReference type="GO" id="GO:0005576">
    <property type="term" value="C:extracellular region"/>
    <property type="evidence" value="ECO:0007669"/>
    <property type="project" value="TreeGrafter"/>
</dbReference>
<dbReference type="OrthoDB" id="9800955at2"/>
<evidence type="ECO:0000313" key="10">
    <source>
        <dbReference type="Proteomes" id="UP000076023"/>
    </source>
</evidence>
<dbReference type="PROSITE" id="PS00659">
    <property type="entry name" value="GLYCOSYL_HYDROL_F5"/>
    <property type="match status" value="1"/>
</dbReference>
<evidence type="ECO:0000256" key="6">
    <source>
        <dbReference type="ARBA" id="ARBA00023326"/>
    </source>
</evidence>
<evidence type="ECO:0000256" key="4">
    <source>
        <dbReference type="ARBA" id="ARBA00023277"/>
    </source>
</evidence>
<dbReference type="AlphaFoldDB" id="A0A146G512"/>
<reference evidence="10" key="1">
    <citation type="journal article" date="2017" name="Genome Announc.">
        <title>Draft Genome Sequence of Terrimicrobium sacchariphilum NM-5T, a Facultative Anaerobic Soil Bacterium of the Class Spartobacteria.</title>
        <authorList>
            <person name="Qiu Y.L."/>
            <person name="Tourlousse D.M."/>
            <person name="Matsuura N."/>
            <person name="Ohashi A."/>
            <person name="Sekiguchi Y."/>
        </authorList>
    </citation>
    <scope>NUCLEOTIDE SEQUENCE [LARGE SCALE GENOMIC DNA]</scope>
    <source>
        <strain evidence="10">NM-5</strain>
    </source>
</reference>
<gene>
    <name evidence="9" type="ORF">TSACC_2260</name>
</gene>
<comment type="similarity">
    <text evidence="1 7">Belongs to the glycosyl hydrolase 5 (cellulase A) family.</text>
</comment>
<evidence type="ECO:0000256" key="5">
    <source>
        <dbReference type="ARBA" id="ARBA00023295"/>
    </source>
</evidence>
<dbReference type="InterPro" id="IPR050386">
    <property type="entry name" value="Glycosyl_hydrolase_5"/>
</dbReference>
<dbReference type="InterPro" id="IPR018087">
    <property type="entry name" value="Glyco_hydro_5_CS"/>
</dbReference>